<dbReference type="PANTHER" id="PTHR46224:SF6">
    <property type="entry name" value="ANKYRIN REPEAT FAMILY PROTEIN"/>
    <property type="match status" value="1"/>
</dbReference>
<keyword evidence="1" id="KW-0802">TPR repeat</keyword>
<dbReference type="ExpressionAtlas" id="I3SW45">
    <property type="expression patterns" value="differential"/>
</dbReference>
<dbReference type="EMBL" id="BT144693">
    <property type="protein sequence ID" value="AFK44487.1"/>
    <property type="molecule type" value="mRNA"/>
</dbReference>
<dbReference type="InterPro" id="IPR011990">
    <property type="entry name" value="TPR-like_helical_dom_sf"/>
</dbReference>
<dbReference type="SUPFAM" id="SSF48452">
    <property type="entry name" value="TPR-like"/>
    <property type="match status" value="1"/>
</dbReference>
<dbReference type="AlphaFoldDB" id="I3SW45"/>
<dbReference type="PROSITE" id="PS50005">
    <property type="entry name" value="TPR"/>
    <property type="match status" value="1"/>
</dbReference>
<feature type="repeat" description="TPR" evidence="1">
    <location>
        <begin position="24"/>
        <end position="57"/>
    </location>
</feature>
<dbReference type="InterPro" id="IPR019734">
    <property type="entry name" value="TPR_rpt"/>
</dbReference>
<name>I3SW45_MEDTR</name>
<evidence type="ECO:0000313" key="2">
    <source>
        <dbReference type="EMBL" id="AFK44487.1"/>
    </source>
</evidence>
<proteinExistence type="evidence at transcript level"/>
<organism evidence="2">
    <name type="scientific">Medicago truncatula</name>
    <name type="common">Barrel medic</name>
    <name type="synonym">Medicago tribuloides</name>
    <dbReference type="NCBI Taxonomy" id="3880"/>
    <lineage>
        <taxon>Eukaryota</taxon>
        <taxon>Viridiplantae</taxon>
        <taxon>Streptophyta</taxon>
        <taxon>Embryophyta</taxon>
        <taxon>Tracheophyta</taxon>
        <taxon>Spermatophyta</taxon>
        <taxon>Magnoliopsida</taxon>
        <taxon>eudicotyledons</taxon>
        <taxon>Gunneridae</taxon>
        <taxon>Pentapetalae</taxon>
        <taxon>rosids</taxon>
        <taxon>fabids</taxon>
        <taxon>Fabales</taxon>
        <taxon>Fabaceae</taxon>
        <taxon>Papilionoideae</taxon>
        <taxon>50 kb inversion clade</taxon>
        <taxon>NPAAA clade</taxon>
        <taxon>Hologalegina</taxon>
        <taxon>IRL clade</taxon>
        <taxon>Trifolieae</taxon>
        <taxon>Medicago</taxon>
    </lineage>
</organism>
<dbReference type="PANTHER" id="PTHR46224">
    <property type="entry name" value="ANKYRIN REPEAT FAMILY PROTEIN"/>
    <property type="match status" value="1"/>
</dbReference>
<dbReference type="Gene3D" id="1.25.40.10">
    <property type="entry name" value="Tetratricopeptide repeat domain"/>
    <property type="match status" value="1"/>
</dbReference>
<sequence>MKLGQAEQALADAKACRALRPDWSKACYREGAALRLLLRFDEAANAFYEGVTLDPESKELVNAFREAVEAGRKFHGTTKDKS</sequence>
<accession>I3SW45</accession>
<protein>
    <submittedName>
        <fullName evidence="2">Uncharacterized protein</fullName>
    </submittedName>
</protein>
<dbReference type="InterPro" id="IPR051616">
    <property type="entry name" value="Cul2-RING_E3_ligase_SR"/>
</dbReference>
<evidence type="ECO:0000256" key="1">
    <source>
        <dbReference type="PROSITE-ProRule" id="PRU00339"/>
    </source>
</evidence>
<reference evidence="2" key="1">
    <citation type="submission" date="2012-05" db="EMBL/GenBank/DDBJ databases">
        <authorList>
            <person name="Krishnakumar V."/>
            <person name="Cheung F."/>
            <person name="Xiao Y."/>
            <person name="Chan A."/>
            <person name="Moskal W.A."/>
            <person name="Town C.D."/>
        </authorList>
    </citation>
    <scope>NUCLEOTIDE SEQUENCE</scope>
</reference>